<evidence type="ECO:0000259" key="2">
    <source>
        <dbReference type="Pfam" id="PF21722"/>
    </source>
</evidence>
<feature type="region of interest" description="Disordered" evidence="1">
    <location>
        <begin position="289"/>
        <end position="310"/>
    </location>
</feature>
<feature type="compositionally biased region" description="Gly residues" evidence="1">
    <location>
        <begin position="238"/>
        <end position="261"/>
    </location>
</feature>
<dbReference type="EMBL" id="BK015870">
    <property type="protein sequence ID" value="DAD70781.1"/>
    <property type="molecule type" value="Genomic_DNA"/>
</dbReference>
<accession>A0A8S5LL33</accession>
<evidence type="ECO:0000256" key="1">
    <source>
        <dbReference type="SAM" id="MobiDB-lite"/>
    </source>
</evidence>
<feature type="compositionally biased region" description="Low complexity" evidence="1">
    <location>
        <begin position="292"/>
        <end position="306"/>
    </location>
</feature>
<protein>
    <recommendedName>
        <fullName evidence="2">Glycine-rich domain-containing protein</fullName>
    </recommendedName>
</protein>
<name>A0A8S5LL33_9CAUD</name>
<feature type="region of interest" description="Disordered" evidence="1">
    <location>
        <begin position="232"/>
        <end position="270"/>
    </location>
</feature>
<organism evidence="3">
    <name type="scientific">Siphoviridae sp. ctKcB20</name>
    <dbReference type="NCBI Taxonomy" id="2827568"/>
    <lineage>
        <taxon>Viruses</taxon>
        <taxon>Duplodnaviria</taxon>
        <taxon>Heunggongvirae</taxon>
        <taxon>Uroviricota</taxon>
        <taxon>Caudoviricetes</taxon>
    </lineage>
</organism>
<sequence>MAIVEKDVTFRQQNNAGGYDKLYVATTATQTKLTASTAALFEGDIKDADAAMAVIVGMVKNIGDVKVKILDPNGNPVQGAIIQGLSGTPVTAEDGTAHGIIKSNPITVVSSYIDLTNKTVDVTDYIGSFATCEITLSAVTNKTIEISTSKAIKFSTATSAVDVCLVGGGGSGAYYLGSSTANVNGGGGGGGGATKNVYNIPVTANRSYQVIVGSGGAVFTFGSSSGGDSKFDNYKASGGQGASGSSGGQGEGGNGGNGGQNGHANTTVSMFDDGKTFYGGGGGGGANAAQFPTTGGSPNGASGASSYSDTQAGAAGIGGGGGGGSWYSGTSQSYRKLAPSEGGNGLVVIRLK</sequence>
<dbReference type="InterPro" id="IPR049304">
    <property type="entry name" value="Gly_rich_dom"/>
</dbReference>
<reference evidence="3" key="1">
    <citation type="journal article" date="2021" name="Proc. Natl. Acad. Sci. U.S.A.">
        <title>A Catalog of Tens of Thousands of Viruses from Human Metagenomes Reveals Hidden Associations with Chronic Diseases.</title>
        <authorList>
            <person name="Tisza M.J."/>
            <person name="Buck C.B."/>
        </authorList>
    </citation>
    <scope>NUCLEOTIDE SEQUENCE</scope>
    <source>
        <strain evidence="3">CtKcB20</strain>
    </source>
</reference>
<evidence type="ECO:0000313" key="3">
    <source>
        <dbReference type="EMBL" id="DAD70781.1"/>
    </source>
</evidence>
<dbReference type="Pfam" id="PF21722">
    <property type="entry name" value="Gly_rich_2"/>
    <property type="match status" value="1"/>
</dbReference>
<feature type="domain" description="Glycine-rich" evidence="2">
    <location>
        <begin position="152"/>
        <end position="351"/>
    </location>
</feature>
<proteinExistence type="predicted"/>